<dbReference type="Pfam" id="PF03734">
    <property type="entry name" value="YkuD"/>
    <property type="match status" value="1"/>
</dbReference>
<dbReference type="Gene3D" id="2.40.440.10">
    <property type="entry name" value="L,D-transpeptidase catalytic domain-like"/>
    <property type="match status" value="1"/>
</dbReference>
<dbReference type="GO" id="GO:0016740">
    <property type="term" value="F:transferase activity"/>
    <property type="evidence" value="ECO:0007669"/>
    <property type="project" value="UniProtKB-KW"/>
</dbReference>
<keyword evidence="3" id="KW-0808">Transferase</keyword>
<dbReference type="RefSeq" id="WP_036136822.1">
    <property type="nucleotide sequence ID" value="NZ_AVPU01000011.1"/>
</dbReference>
<evidence type="ECO:0000313" key="9">
    <source>
        <dbReference type="EMBL" id="KGM54611.1"/>
    </source>
</evidence>
<dbReference type="PANTHER" id="PTHR36699">
    <property type="entry name" value="LD-TRANSPEPTIDASE"/>
    <property type="match status" value="1"/>
</dbReference>
<feature type="domain" description="L,D-TPase catalytic" evidence="8">
    <location>
        <begin position="29"/>
        <end position="165"/>
    </location>
</feature>
<dbReference type="InterPro" id="IPR005490">
    <property type="entry name" value="LD_TPept_cat_dom"/>
</dbReference>
<dbReference type="SUPFAM" id="SSF141523">
    <property type="entry name" value="L,D-transpeptidase catalytic domain-like"/>
    <property type="match status" value="1"/>
</dbReference>
<protein>
    <recommendedName>
        <fullName evidence="8">L,D-TPase catalytic domain-containing protein</fullName>
    </recommendedName>
</protein>
<dbReference type="EMBL" id="AVPU01000011">
    <property type="protein sequence ID" value="KGM54611.1"/>
    <property type="molecule type" value="Genomic_DNA"/>
</dbReference>
<dbReference type="AlphaFoldDB" id="A0A0A0EUJ4"/>
<evidence type="ECO:0000256" key="2">
    <source>
        <dbReference type="ARBA" id="ARBA00005992"/>
    </source>
</evidence>
<comment type="caution">
    <text evidence="7">Lacks conserved residue(s) required for the propagation of feature annotation.</text>
</comment>
<keyword evidence="10" id="KW-1185">Reference proteome</keyword>
<dbReference type="GO" id="GO:0004180">
    <property type="term" value="F:carboxypeptidase activity"/>
    <property type="evidence" value="ECO:0007669"/>
    <property type="project" value="UniProtKB-ARBA"/>
</dbReference>
<dbReference type="GO" id="GO:0009252">
    <property type="term" value="P:peptidoglycan biosynthetic process"/>
    <property type="evidence" value="ECO:0007669"/>
    <property type="project" value="UniProtKB-UniPathway"/>
</dbReference>
<dbReference type="GO" id="GO:0071555">
    <property type="term" value="P:cell wall organization"/>
    <property type="evidence" value="ECO:0007669"/>
    <property type="project" value="UniProtKB-UniRule"/>
</dbReference>
<dbReference type="Proteomes" id="UP000029998">
    <property type="component" value="Unassembled WGS sequence"/>
</dbReference>
<evidence type="ECO:0000256" key="1">
    <source>
        <dbReference type="ARBA" id="ARBA00004752"/>
    </source>
</evidence>
<name>A0A0A0EUJ4_9GAMM</name>
<evidence type="ECO:0000256" key="7">
    <source>
        <dbReference type="PROSITE-ProRule" id="PRU01373"/>
    </source>
</evidence>
<dbReference type="InterPro" id="IPR038063">
    <property type="entry name" value="Transpep_catalytic_dom"/>
</dbReference>
<dbReference type="PANTHER" id="PTHR36699:SF1">
    <property type="entry name" value="L,D-TRANSPEPTIDASE YAFK-RELATED"/>
    <property type="match status" value="1"/>
</dbReference>
<dbReference type="CDD" id="cd16913">
    <property type="entry name" value="YkuD_like"/>
    <property type="match status" value="1"/>
</dbReference>
<comment type="similarity">
    <text evidence="2">Belongs to the YkuD family.</text>
</comment>
<dbReference type="eggNOG" id="COG3034">
    <property type="taxonomic scope" value="Bacteria"/>
</dbReference>
<dbReference type="GO" id="GO:0008360">
    <property type="term" value="P:regulation of cell shape"/>
    <property type="evidence" value="ECO:0007669"/>
    <property type="project" value="UniProtKB-UniRule"/>
</dbReference>
<evidence type="ECO:0000256" key="6">
    <source>
        <dbReference type="ARBA" id="ARBA00023316"/>
    </source>
</evidence>
<comment type="pathway">
    <text evidence="1 7">Cell wall biogenesis; peptidoglycan biosynthesis.</text>
</comment>
<keyword evidence="6 7" id="KW-0961">Cell wall biogenesis/degradation</keyword>
<evidence type="ECO:0000256" key="3">
    <source>
        <dbReference type="ARBA" id="ARBA00022679"/>
    </source>
</evidence>
<reference evidence="9 10" key="1">
    <citation type="submission" date="2013-08" db="EMBL/GenBank/DDBJ databases">
        <title>Genome sequencing of Lysobacter.</title>
        <authorList>
            <person name="Zhang S."/>
            <person name="Wang G."/>
        </authorList>
    </citation>
    <scope>NUCLEOTIDE SEQUENCE [LARGE SCALE GENOMIC DNA]</scope>
    <source>
        <strain evidence="9 10">GH1-9</strain>
    </source>
</reference>
<proteinExistence type="inferred from homology"/>
<dbReference type="OrthoDB" id="9809748at2"/>
<evidence type="ECO:0000256" key="5">
    <source>
        <dbReference type="ARBA" id="ARBA00022984"/>
    </source>
</evidence>
<organism evidence="9 10">
    <name type="scientific">Lysobacter daejeonensis GH1-9</name>
    <dbReference type="NCBI Taxonomy" id="1385517"/>
    <lineage>
        <taxon>Bacteria</taxon>
        <taxon>Pseudomonadati</taxon>
        <taxon>Pseudomonadota</taxon>
        <taxon>Gammaproteobacteria</taxon>
        <taxon>Lysobacterales</taxon>
        <taxon>Lysobacteraceae</taxon>
        <taxon>Aerolutibacter</taxon>
    </lineage>
</organism>
<gene>
    <name evidence="9" type="ORF">N800_06420</name>
</gene>
<evidence type="ECO:0000259" key="8">
    <source>
        <dbReference type="PROSITE" id="PS52029"/>
    </source>
</evidence>
<accession>A0A0A0EUJ4</accession>
<evidence type="ECO:0000313" key="10">
    <source>
        <dbReference type="Proteomes" id="UP000029998"/>
    </source>
</evidence>
<keyword evidence="4 7" id="KW-0133">Cell shape</keyword>
<sequence>MGVRTLAIAIFVFLSVAPLKSALAVEGATRVVVDKSDRLLMLYRGTDLLGSYRIALGGEPMGPKRLEGDGRTPEGEYILDRKRESDRYYKAIHISYPNRRDQYMAEQEGGLPGGGVMIHGQPKQWAAFAWLRQRFDWTDGSIALSNKDMDLIWDSVREGMPIEITP</sequence>
<keyword evidence="5 7" id="KW-0573">Peptidoglycan synthesis</keyword>
<dbReference type="UniPathway" id="UPA00219"/>
<evidence type="ECO:0000256" key="4">
    <source>
        <dbReference type="ARBA" id="ARBA00022960"/>
    </source>
</evidence>
<dbReference type="PROSITE" id="PS52029">
    <property type="entry name" value="LD_TPASE"/>
    <property type="match status" value="1"/>
</dbReference>
<comment type="caution">
    <text evidence="9">The sequence shown here is derived from an EMBL/GenBank/DDBJ whole genome shotgun (WGS) entry which is preliminary data.</text>
</comment>